<evidence type="ECO:0000256" key="1">
    <source>
        <dbReference type="SAM" id="SignalP"/>
    </source>
</evidence>
<keyword evidence="1" id="KW-0732">Signal</keyword>
<comment type="caution">
    <text evidence="2">The sequence shown here is derived from an EMBL/GenBank/DDBJ whole genome shotgun (WGS) entry which is preliminary data.</text>
</comment>
<protein>
    <recommendedName>
        <fullName evidence="4">Lipoprotein</fullName>
    </recommendedName>
</protein>
<gene>
    <name evidence="2" type="ORF">IAA96_07120</name>
</gene>
<feature type="chain" id="PRO_5038565157" description="Lipoprotein" evidence="1">
    <location>
        <begin position="19"/>
        <end position="272"/>
    </location>
</feature>
<dbReference type="PROSITE" id="PS51257">
    <property type="entry name" value="PROKAR_LIPOPROTEIN"/>
    <property type="match status" value="1"/>
</dbReference>
<organism evidence="2 3">
    <name type="scientific">Candidatus Avitreponema avistercoris</name>
    <dbReference type="NCBI Taxonomy" id="2840705"/>
    <lineage>
        <taxon>Bacteria</taxon>
        <taxon>Pseudomonadati</taxon>
        <taxon>Spirochaetota</taxon>
        <taxon>Spirochaetia</taxon>
        <taxon>Spirochaetales</taxon>
        <taxon>Candidatus Avitreponema</taxon>
    </lineage>
</organism>
<feature type="signal peptide" evidence="1">
    <location>
        <begin position="1"/>
        <end position="18"/>
    </location>
</feature>
<name>A0A9D9EMK6_9SPIR</name>
<evidence type="ECO:0000313" key="3">
    <source>
        <dbReference type="Proteomes" id="UP000823616"/>
    </source>
</evidence>
<sequence length="272" mass="28600">MKVPAVFLCLFLPFVFTACGRENPGIRRVEVRRLFVRGTDGGWAERLGVFLLFRGGNGAEDFASAEVEHCASGIRWTFPASAARHFAAGEEFAWTGCTALAPVPFAAAGTSAGREFAAAPGRNSAETRKAGFPPGDYTVRAWDFAGSEALSSFVLDAGSPPLQEPVLFSVSGSGSQARWQAVLAADPPPGAFPRIFVFLTDAAGTPLSFVRLEESLFRGGKAEGTLADFTGGEGHGQAPDAEIRALRVYTETGSCGILSLPLPFGYDGADGQ</sequence>
<evidence type="ECO:0008006" key="4">
    <source>
        <dbReference type="Google" id="ProtNLM"/>
    </source>
</evidence>
<proteinExistence type="predicted"/>
<evidence type="ECO:0000313" key="2">
    <source>
        <dbReference type="EMBL" id="MBO8450861.1"/>
    </source>
</evidence>
<reference evidence="2" key="2">
    <citation type="journal article" date="2021" name="PeerJ">
        <title>Extensive microbial diversity within the chicken gut microbiome revealed by metagenomics and culture.</title>
        <authorList>
            <person name="Gilroy R."/>
            <person name="Ravi A."/>
            <person name="Getino M."/>
            <person name="Pursley I."/>
            <person name="Horton D.L."/>
            <person name="Alikhan N.F."/>
            <person name="Baker D."/>
            <person name="Gharbi K."/>
            <person name="Hall N."/>
            <person name="Watson M."/>
            <person name="Adriaenssens E.M."/>
            <person name="Foster-Nyarko E."/>
            <person name="Jarju S."/>
            <person name="Secka A."/>
            <person name="Antonio M."/>
            <person name="Oren A."/>
            <person name="Chaudhuri R.R."/>
            <person name="La Ragione R."/>
            <person name="Hildebrand F."/>
            <person name="Pallen M.J."/>
        </authorList>
    </citation>
    <scope>NUCLEOTIDE SEQUENCE</scope>
    <source>
        <strain evidence="2">B3-4054</strain>
    </source>
</reference>
<dbReference type="EMBL" id="JADIMS010000133">
    <property type="protein sequence ID" value="MBO8450861.1"/>
    <property type="molecule type" value="Genomic_DNA"/>
</dbReference>
<dbReference type="Proteomes" id="UP000823616">
    <property type="component" value="Unassembled WGS sequence"/>
</dbReference>
<accession>A0A9D9EMK6</accession>
<dbReference type="AlphaFoldDB" id="A0A9D9EMK6"/>
<reference evidence="2" key="1">
    <citation type="submission" date="2020-10" db="EMBL/GenBank/DDBJ databases">
        <authorList>
            <person name="Gilroy R."/>
        </authorList>
    </citation>
    <scope>NUCLEOTIDE SEQUENCE</scope>
    <source>
        <strain evidence="2">B3-4054</strain>
    </source>
</reference>